<dbReference type="EMBL" id="JDVG02000565">
    <property type="protein sequence ID" value="KFB71292.1"/>
    <property type="molecule type" value="Genomic_DNA"/>
</dbReference>
<gene>
    <name evidence="3" type="primary">lip-1</name>
    <name evidence="3" type="ORF">AW09_003568</name>
</gene>
<dbReference type="GO" id="GO:0004806">
    <property type="term" value="F:triacylglycerol lipase activity"/>
    <property type="evidence" value="ECO:0007669"/>
    <property type="project" value="UniProtKB-EC"/>
</dbReference>
<name>A0A080LSD6_9PROT</name>
<reference evidence="3 4" key="1">
    <citation type="submission" date="2014-02" db="EMBL/GenBank/DDBJ databases">
        <title>Expanding our view of genomic diversity in Candidatus Accumulibacter clades.</title>
        <authorList>
            <person name="Skennerton C.T."/>
            <person name="Barr J.J."/>
            <person name="Slater F.R."/>
            <person name="Bond P.L."/>
            <person name="Tyson G.W."/>
        </authorList>
    </citation>
    <scope>NUCLEOTIDE SEQUENCE [LARGE SCALE GENOMIC DNA]</scope>
    <source>
        <strain evidence="4">BA-91</strain>
    </source>
</reference>
<evidence type="ECO:0000256" key="2">
    <source>
        <dbReference type="SAM" id="SignalP"/>
    </source>
</evidence>
<dbReference type="InterPro" id="IPR051058">
    <property type="entry name" value="GDSL_Est/Lipase"/>
</dbReference>
<dbReference type="Pfam" id="PF00657">
    <property type="entry name" value="Lipase_GDSL"/>
    <property type="match status" value="1"/>
</dbReference>
<sequence>MRHLLSAAVSLFLSVPALAAPTGIYFFGDSLTDVGNATMVYTTLTHPPGAPATVPGPPYDPLGGNRRGSNGKLYADILAEGLGFSATPSETGGNDYAFGGARTRYQTLGSEYKGILEQVATFTAPPGPVDSGALYVLWGGSNNLQDIITGKAVDVNGHPIPNLSQTIGDISSAIQTLYADGAREILVPNVADLTLVPRIREQLNALAAVNPAAAAAQGAQIRGLSMAYNAGLATTLGVLEQNLTGLEIIDFDIFSNLNEIIANAASYGFTDTTHRCYTGDDVNFTGGGTVCSNPDAYLWWDGIHPTTALHTILGQRMLAAVPEPTTLMLVALALTVTFRLRART</sequence>
<proteinExistence type="predicted"/>
<dbReference type="PANTHER" id="PTHR45648">
    <property type="entry name" value="GDSL LIPASE/ACYLHYDROLASE FAMILY PROTEIN (AFU_ORTHOLOGUE AFUA_4G14700)"/>
    <property type="match status" value="1"/>
</dbReference>
<dbReference type="InterPro" id="IPR036514">
    <property type="entry name" value="SGNH_hydro_sf"/>
</dbReference>
<dbReference type="InterPro" id="IPR001087">
    <property type="entry name" value="GDSL"/>
</dbReference>
<feature type="signal peptide" evidence="2">
    <location>
        <begin position="1"/>
        <end position="19"/>
    </location>
</feature>
<dbReference type="SUPFAM" id="SSF52266">
    <property type="entry name" value="SGNH hydrolase"/>
    <property type="match status" value="1"/>
</dbReference>
<accession>A0A080LSD6</accession>
<dbReference type="CDD" id="cd01846">
    <property type="entry name" value="fatty_acyltransferase_like"/>
    <property type="match status" value="1"/>
</dbReference>
<comment type="caution">
    <text evidence="3">The sequence shown here is derived from an EMBL/GenBank/DDBJ whole genome shotgun (WGS) entry which is preliminary data.</text>
</comment>
<dbReference type="Gene3D" id="3.40.50.1110">
    <property type="entry name" value="SGNH hydrolase"/>
    <property type="match status" value="1"/>
</dbReference>
<protein>
    <submittedName>
        <fullName evidence="3">Lipase 1</fullName>
        <ecNumber evidence="3">3.1.1.3</ecNumber>
    </submittedName>
</protein>
<dbReference type="PANTHER" id="PTHR45648:SF22">
    <property type="entry name" value="GDSL LIPASE_ACYLHYDROLASE FAMILY PROTEIN (AFU_ORTHOLOGUE AFUA_4G14700)"/>
    <property type="match status" value="1"/>
</dbReference>
<keyword evidence="2" id="KW-0732">Signal</keyword>
<organism evidence="3 4">
    <name type="scientific">Candidatus Accumulibacter phosphatis</name>
    <dbReference type="NCBI Taxonomy" id="327160"/>
    <lineage>
        <taxon>Bacteria</taxon>
        <taxon>Pseudomonadati</taxon>
        <taxon>Pseudomonadota</taxon>
        <taxon>Betaproteobacteria</taxon>
        <taxon>Candidatus Accumulibacter</taxon>
    </lineage>
</organism>
<evidence type="ECO:0000313" key="4">
    <source>
        <dbReference type="Proteomes" id="UP000020077"/>
    </source>
</evidence>
<evidence type="ECO:0000256" key="1">
    <source>
        <dbReference type="ARBA" id="ARBA00022801"/>
    </source>
</evidence>
<dbReference type="EC" id="3.1.1.3" evidence="3"/>
<feature type="chain" id="PRO_5001750758" evidence="2">
    <location>
        <begin position="20"/>
        <end position="344"/>
    </location>
</feature>
<dbReference type="Proteomes" id="UP000020077">
    <property type="component" value="Unassembled WGS sequence"/>
</dbReference>
<keyword evidence="1 3" id="KW-0378">Hydrolase</keyword>
<dbReference type="AlphaFoldDB" id="A0A080LSD6"/>
<evidence type="ECO:0000313" key="3">
    <source>
        <dbReference type="EMBL" id="KFB71292.1"/>
    </source>
</evidence>